<comment type="catalytic activity">
    <reaction evidence="13">
        <text>5,6-dihydrouridine(16) in tRNA + NAD(+) = uridine(16) in tRNA + NADH + H(+)</text>
        <dbReference type="Rhea" id="RHEA:53380"/>
        <dbReference type="Rhea" id="RHEA-COMP:13543"/>
        <dbReference type="Rhea" id="RHEA-COMP:13544"/>
        <dbReference type="ChEBI" id="CHEBI:15378"/>
        <dbReference type="ChEBI" id="CHEBI:57540"/>
        <dbReference type="ChEBI" id="CHEBI:57945"/>
        <dbReference type="ChEBI" id="CHEBI:65315"/>
        <dbReference type="ChEBI" id="CHEBI:74443"/>
        <dbReference type="EC" id="1.3.1.88"/>
    </reaction>
    <physiologicalReaction direction="right-to-left" evidence="13">
        <dbReference type="Rhea" id="RHEA:53382"/>
    </physiologicalReaction>
</comment>
<reference evidence="21 23" key="2">
    <citation type="submission" date="2023-02" db="EMBL/GenBank/DDBJ databases">
        <title>Encephalitozoon hellem ATCC 50451 complete genome.</title>
        <authorList>
            <person name="Mascarenhas dos Santos A.C."/>
            <person name="Julian A.T."/>
            <person name="Pombert J.-F."/>
        </authorList>
    </citation>
    <scope>NUCLEOTIDE SEQUENCE [LARGE SCALE GENOMIC DNA]</scope>
    <source>
        <strain evidence="21 23">ATCC 50451</strain>
    </source>
</reference>
<evidence type="ECO:0000256" key="12">
    <source>
        <dbReference type="ARBA" id="ARBA00048342"/>
    </source>
</evidence>
<dbReference type="Gene3D" id="3.20.20.70">
    <property type="entry name" value="Aldolase class I"/>
    <property type="match status" value="1"/>
</dbReference>
<dbReference type="OrthoDB" id="272303at2759"/>
<feature type="binding site" evidence="18">
    <location>
        <position position="169"/>
    </location>
    <ligand>
        <name>FMN</name>
        <dbReference type="ChEBI" id="CHEBI:58210"/>
    </ligand>
</feature>
<evidence type="ECO:0000256" key="5">
    <source>
        <dbReference type="ARBA" id="ARBA00022694"/>
    </source>
</evidence>
<evidence type="ECO:0000256" key="13">
    <source>
        <dbReference type="ARBA" id="ARBA00048934"/>
    </source>
</evidence>
<dbReference type="GO" id="GO:0006397">
    <property type="term" value="P:mRNA processing"/>
    <property type="evidence" value="ECO:0007669"/>
    <property type="project" value="UniProtKB-KW"/>
</dbReference>
<dbReference type="Pfam" id="PF01207">
    <property type="entry name" value="Dus"/>
    <property type="match status" value="1"/>
</dbReference>
<comment type="similarity">
    <text evidence="9">Belongs to the Dus family. Dus1 subfamily.</text>
</comment>
<dbReference type="PROSITE" id="PS01136">
    <property type="entry name" value="UPF0034"/>
    <property type="match status" value="1"/>
</dbReference>
<dbReference type="AlphaFoldDB" id="A0A9Q9FBW0"/>
<keyword evidence="5 16" id="KW-0819">tRNA processing</keyword>
<comment type="cofactor">
    <cofactor evidence="1 16 18">
        <name>FMN</name>
        <dbReference type="ChEBI" id="CHEBI:58210"/>
    </cofactor>
</comment>
<comment type="catalytic activity">
    <reaction evidence="14">
        <text>a 5,6-dihydrouridine in mRNA + NADP(+) = a uridine in mRNA + NADPH + H(+)</text>
        <dbReference type="Rhea" id="RHEA:69855"/>
        <dbReference type="Rhea" id="RHEA-COMP:14658"/>
        <dbReference type="Rhea" id="RHEA-COMP:17789"/>
        <dbReference type="ChEBI" id="CHEBI:15378"/>
        <dbReference type="ChEBI" id="CHEBI:57783"/>
        <dbReference type="ChEBI" id="CHEBI:58349"/>
        <dbReference type="ChEBI" id="CHEBI:65315"/>
        <dbReference type="ChEBI" id="CHEBI:74443"/>
    </reaction>
    <physiologicalReaction direction="right-to-left" evidence="14">
        <dbReference type="Rhea" id="RHEA:69857"/>
    </physiologicalReaction>
</comment>
<evidence type="ECO:0000256" key="16">
    <source>
        <dbReference type="PIRNR" id="PIRNR006621"/>
    </source>
</evidence>
<feature type="binding site" evidence="18">
    <location>
        <begin position="17"/>
        <end position="19"/>
    </location>
    <ligand>
        <name>FMN</name>
        <dbReference type="ChEBI" id="CHEBI:58210"/>
    </ligand>
</feature>
<evidence type="ECO:0000256" key="6">
    <source>
        <dbReference type="ARBA" id="ARBA00022857"/>
    </source>
</evidence>
<evidence type="ECO:0000256" key="8">
    <source>
        <dbReference type="ARBA" id="ARBA00023027"/>
    </source>
</evidence>
<keyword evidence="2 16" id="KW-0285">Flavoprotein</keyword>
<feature type="binding site" evidence="18">
    <location>
        <position position="141"/>
    </location>
    <ligand>
        <name>FMN</name>
        <dbReference type="ChEBI" id="CHEBI:58210"/>
    </ligand>
</feature>
<evidence type="ECO:0000256" key="17">
    <source>
        <dbReference type="PIRSR" id="PIRSR006621-1"/>
    </source>
</evidence>
<dbReference type="Proteomes" id="UP001217963">
    <property type="component" value="Chromosome VII"/>
</dbReference>
<keyword evidence="7 16" id="KW-0560">Oxidoreductase</keyword>
<reference evidence="20" key="1">
    <citation type="submission" date="2022-10" db="EMBL/GenBank/DDBJ databases">
        <title>Encephalitozoon hellem ATCC 50604 Complete Genome.</title>
        <authorList>
            <person name="Mascarenhas dos Santos A.C."/>
            <person name="Julian A.T."/>
            <person name="Pombert J.-F."/>
        </authorList>
    </citation>
    <scope>NUCLEOTIDE SEQUENCE</scope>
    <source>
        <strain evidence="20">ATCC 50604</strain>
    </source>
</reference>
<dbReference type="SUPFAM" id="SSF51395">
    <property type="entry name" value="FMN-linked oxidoreductases"/>
    <property type="match status" value="1"/>
</dbReference>
<comment type="catalytic activity">
    <reaction evidence="10">
        <text>5,6-dihydrouridine(17) in tRNA + NAD(+) = uridine(17) in tRNA + NADH + H(+)</text>
        <dbReference type="Rhea" id="RHEA:53372"/>
        <dbReference type="Rhea" id="RHEA-COMP:13541"/>
        <dbReference type="Rhea" id="RHEA-COMP:13542"/>
        <dbReference type="ChEBI" id="CHEBI:15378"/>
        <dbReference type="ChEBI" id="CHEBI:57540"/>
        <dbReference type="ChEBI" id="CHEBI:57945"/>
        <dbReference type="ChEBI" id="CHEBI:65315"/>
        <dbReference type="ChEBI" id="CHEBI:74443"/>
        <dbReference type="EC" id="1.3.1.88"/>
    </reaction>
    <physiologicalReaction direction="right-to-left" evidence="10">
        <dbReference type="Rhea" id="RHEA:53374"/>
    </physiologicalReaction>
</comment>
<name>A0A9Q9FBW0_ENCHE</name>
<dbReference type="InterPro" id="IPR001269">
    <property type="entry name" value="DUS_fam"/>
</dbReference>
<sequence length="340" mass="38888">MKKFWEEISRPYFAVAPMVGNSEEAWRRLSKRYGANIFYTEMVHCESFLRGSRNPVRNQWYTTSPEDRPLVIQICGNSPEVMLEAALIMQDHCDAIDINFGCPQRVARKGNYGAYLQENWGLTEKIVKVLSTNLSVPVFCKIRVFKSIEKTVEYAKMIERAGCSFLAVHGRTRDQKGESMGLASWDHIRAVKEALTIPVLSNGNIMVHDDIWRCLEYTKCDGVMVGESHLYNPLIFTGENKPCLEIIGEYLDICMKFPGSADVGHVKSHIFKLLYNYFLVNPGKRPAVDSCNTIERFHELYLDLVEEMRYTASKEGNSVTYRMRPRPISNITIDGDSKGR</sequence>
<proteinExistence type="inferred from homology"/>
<dbReference type="EC" id="1.3.1.-" evidence="16"/>
<dbReference type="InterPro" id="IPR013785">
    <property type="entry name" value="Aldolase_TIM"/>
</dbReference>
<keyword evidence="3 16" id="KW-0288">FMN</keyword>
<dbReference type="PIRSF" id="PIRSF006621">
    <property type="entry name" value="Dus"/>
    <property type="match status" value="1"/>
</dbReference>
<dbReference type="GO" id="GO:0017150">
    <property type="term" value="F:tRNA dihydrouridine synthase activity"/>
    <property type="evidence" value="ECO:0007669"/>
    <property type="project" value="InterPro"/>
</dbReference>
<evidence type="ECO:0000256" key="11">
    <source>
        <dbReference type="ARBA" id="ARBA00047652"/>
    </source>
</evidence>
<evidence type="ECO:0000256" key="2">
    <source>
        <dbReference type="ARBA" id="ARBA00022630"/>
    </source>
</evidence>
<keyword evidence="8" id="KW-0520">NAD</keyword>
<comment type="similarity">
    <text evidence="16">Belongs to the dus family.</text>
</comment>
<feature type="active site" description="Proton donor" evidence="17">
    <location>
        <position position="102"/>
    </location>
</feature>
<accession>A0A9Q9FBW0</accession>
<keyword evidence="6" id="KW-0521">NADP</keyword>
<dbReference type="Proteomes" id="UP001059546">
    <property type="component" value="Chromosome VII"/>
</dbReference>
<evidence type="ECO:0000313" key="23">
    <source>
        <dbReference type="Proteomes" id="UP001217963"/>
    </source>
</evidence>
<evidence type="ECO:0000256" key="14">
    <source>
        <dbReference type="ARBA" id="ARBA00049447"/>
    </source>
</evidence>
<keyword evidence="4" id="KW-0507">mRNA processing</keyword>
<evidence type="ECO:0000256" key="9">
    <source>
        <dbReference type="ARBA" id="ARBA00038313"/>
    </source>
</evidence>
<dbReference type="PANTHER" id="PTHR11082:SF5">
    <property type="entry name" value="TRNA-DIHYDROURIDINE(16_17) SYNTHASE [NAD(P)(+)]-LIKE"/>
    <property type="match status" value="1"/>
</dbReference>
<evidence type="ECO:0000313" key="22">
    <source>
        <dbReference type="Proteomes" id="UP001059546"/>
    </source>
</evidence>
<evidence type="ECO:0000256" key="1">
    <source>
        <dbReference type="ARBA" id="ARBA00001917"/>
    </source>
</evidence>
<organism evidence="20 22">
    <name type="scientific">Encephalitozoon hellem</name>
    <name type="common">Microsporidian parasite</name>
    <dbReference type="NCBI Taxonomy" id="27973"/>
    <lineage>
        <taxon>Eukaryota</taxon>
        <taxon>Fungi</taxon>
        <taxon>Fungi incertae sedis</taxon>
        <taxon>Microsporidia</taxon>
        <taxon>Unikaryonidae</taxon>
        <taxon>Encephalitozoon</taxon>
    </lineage>
</organism>
<evidence type="ECO:0000256" key="18">
    <source>
        <dbReference type="PIRSR" id="PIRSR006621-2"/>
    </source>
</evidence>
<dbReference type="EMBL" id="CP119068">
    <property type="protein sequence ID" value="WEL39105.1"/>
    <property type="molecule type" value="Genomic_DNA"/>
</dbReference>
<comment type="catalytic activity">
    <reaction evidence="11">
        <text>5,6-dihydrouridine(16) in tRNA + NADP(+) = uridine(16) in tRNA + NADPH + H(+)</text>
        <dbReference type="Rhea" id="RHEA:53376"/>
        <dbReference type="Rhea" id="RHEA-COMP:13543"/>
        <dbReference type="Rhea" id="RHEA-COMP:13544"/>
        <dbReference type="ChEBI" id="CHEBI:15378"/>
        <dbReference type="ChEBI" id="CHEBI:57783"/>
        <dbReference type="ChEBI" id="CHEBI:58349"/>
        <dbReference type="ChEBI" id="CHEBI:65315"/>
        <dbReference type="ChEBI" id="CHEBI:74443"/>
        <dbReference type="EC" id="1.3.1.88"/>
    </reaction>
    <physiologicalReaction direction="right-to-left" evidence="11">
        <dbReference type="Rhea" id="RHEA:53378"/>
    </physiologicalReaction>
</comment>
<feature type="domain" description="DUS-like FMN-binding" evidence="19">
    <location>
        <begin position="15"/>
        <end position="276"/>
    </location>
</feature>
<gene>
    <name evidence="20" type="ORF">GPU96_07g13940</name>
    <name evidence="21" type="ORF">PFJ87_07g01870</name>
</gene>
<evidence type="ECO:0000256" key="15">
    <source>
        <dbReference type="ARBA" id="ARBA00049467"/>
    </source>
</evidence>
<dbReference type="InterPro" id="IPR018517">
    <property type="entry name" value="tRNA_hU_synthase_CS"/>
</dbReference>
<dbReference type="GO" id="GO:0050660">
    <property type="term" value="F:flavin adenine dinucleotide binding"/>
    <property type="evidence" value="ECO:0007669"/>
    <property type="project" value="InterPro"/>
</dbReference>
<protein>
    <recommendedName>
        <fullName evidence="16">tRNA-dihydrouridine synthase</fullName>
        <ecNumber evidence="16">1.3.1.-</ecNumber>
    </recommendedName>
</protein>
<comment type="catalytic activity">
    <reaction evidence="15">
        <text>5,6-dihydrouridine(17) in tRNA + NADP(+) = uridine(17) in tRNA + NADPH + H(+)</text>
        <dbReference type="Rhea" id="RHEA:53368"/>
        <dbReference type="Rhea" id="RHEA-COMP:13541"/>
        <dbReference type="Rhea" id="RHEA-COMP:13542"/>
        <dbReference type="ChEBI" id="CHEBI:15378"/>
        <dbReference type="ChEBI" id="CHEBI:57783"/>
        <dbReference type="ChEBI" id="CHEBI:58349"/>
        <dbReference type="ChEBI" id="CHEBI:65315"/>
        <dbReference type="ChEBI" id="CHEBI:74443"/>
        <dbReference type="EC" id="1.3.1.88"/>
    </reaction>
    <physiologicalReaction direction="right-to-left" evidence="15">
        <dbReference type="Rhea" id="RHEA:53370"/>
    </physiologicalReaction>
</comment>
<dbReference type="CDD" id="cd02801">
    <property type="entry name" value="DUS_like_FMN"/>
    <property type="match status" value="1"/>
</dbReference>
<evidence type="ECO:0000259" key="19">
    <source>
        <dbReference type="Pfam" id="PF01207"/>
    </source>
</evidence>
<evidence type="ECO:0000256" key="10">
    <source>
        <dbReference type="ARBA" id="ARBA00047287"/>
    </source>
</evidence>
<evidence type="ECO:0000313" key="21">
    <source>
        <dbReference type="EMBL" id="WEL39105.1"/>
    </source>
</evidence>
<evidence type="ECO:0000256" key="4">
    <source>
        <dbReference type="ARBA" id="ARBA00022664"/>
    </source>
</evidence>
<evidence type="ECO:0000313" key="20">
    <source>
        <dbReference type="EMBL" id="UTX43630.1"/>
    </source>
</evidence>
<comment type="catalytic activity">
    <reaction evidence="12">
        <text>a 5,6-dihydrouridine in mRNA + NAD(+) = a uridine in mRNA + NADH + H(+)</text>
        <dbReference type="Rhea" id="RHEA:69851"/>
        <dbReference type="Rhea" id="RHEA-COMP:14658"/>
        <dbReference type="Rhea" id="RHEA-COMP:17789"/>
        <dbReference type="ChEBI" id="CHEBI:15378"/>
        <dbReference type="ChEBI" id="CHEBI:57540"/>
        <dbReference type="ChEBI" id="CHEBI:57945"/>
        <dbReference type="ChEBI" id="CHEBI:65315"/>
        <dbReference type="ChEBI" id="CHEBI:74443"/>
    </reaction>
    <physiologicalReaction direction="right-to-left" evidence="12">
        <dbReference type="Rhea" id="RHEA:69853"/>
    </physiologicalReaction>
</comment>
<evidence type="ECO:0000256" key="7">
    <source>
        <dbReference type="ARBA" id="ARBA00023002"/>
    </source>
</evidence>
<comment type="function">
    <text evidence="16">Catalyzes the synthesis of dihydrouridine, a modified base found in the D-loop of most tRNAs.</text>
</comment>
<keyword evidence="23" id="KW-1185">Reference proteome</keyword>
<dbReference type="EMBL" id="CP075153">
    <property type="protein sequence ID" value="UTX43630.1"/>
    <property type="molecule type" value="Genomic_DNA"/>
</dbReference>
<keyword evidence="18" id="KW-0547">Nucleotide-binding</keyword>
<dbReference type="PANTHER" id="PTHR11082">
    <property type="entry name" value="TRNA-DIHYDROURIDINE SYNTHASE"/>
    <property type="match status" value="1"/>
</dbReference>
<evidence type="ECO:0000256" key="3">
    <source>
        <dbReference type="ARBA" id="ARBA00022643"/>
    </source>
</evidence>
<feature type="binding site" evidence="18">
    <location>
        <position position="73"/>
    </location>
    <ligand>
        <name>FMN</name>
        <dbReference type="ChEBI" id="CHEBI:58210"/>
    </ligand>
</feature>
<dbReference type="InterPro" id="IPR035587">
    <property type="entry name" value="DUS-like_FMN-bd"/>
</dbReference>